<reference evidence="2 3" key="1">
    <citation type="submission" date="2018-11" db="EMBL/GenBank/DDBJ databases">
        <title>Novel bacteria species description.</title>
        <authorList>
            <person name="Han J.-H."/>
        </authorList>
    </citation>
    <scope>NUCLEOTIDE SEQUENCE [LARGE SCALE GENOMIC DNA]</scope>
    <source>
        <strain evidence="2 3">KCTC23259</strain>
    </source>
</reference>
<gene>
    <name evidence="2" type="ORF">EGI31_24475</name>
</gene>
<protein>
    <submittedName>
        <fullName evidence="2">Uncharacterized protein</fullName>
    </submittedName>
</protein>
<organism evidence="2 3">
    <name type="scientific">Lacihabitans soyangensis</name>
    <dbReference type="NCBI Taxonomy" id="869394"/>
    <lineage>
        <taxon>Bacteria</taxon>
        <taxon>Pseudomonadati</taxon>
        <taxon>Bacteroidota</taxon>
        <taxon>Cytophagia</taxon>
        <taxon>Cytophagales</taxon>
        <taxon>Leadbetterellaceae</taxon>
        <taxon>Lacihabitans</taxon>
    </lineage>
</organism>
<name>A0AAE3KXY5_9BACT</name>
<evidence type="ECO:0000256" key="1">
    <source>
        <dbReference type="SAM" id="Phobius"/>
    </source>
</evidence>
<sequence>MKGKKLNAILYLVVALFFILIITKQYYRKYLISDCFKVTIGTITKVSGGGKAILKIHYTFNSISQEIETEEMLDKMDYRKNGEDYYLNRRYFVKFYCEDPKLSEIVWDIKVPDTLNYIPPKCWDKIPYGLENVQIE</sequence>
<evidence type="ECO:0000313" key="2">
    <source>
        <dbReference type="EMBL" id="MCP9766105.1"/>
    </source>
</evidence>
<keyword evidence="1" id="KW-0472">Membrane</keyword>
<keyword evidence="1" id="KW-1133">Transmembrane helix</keyword>
<dbReference type="EMBL" id="RJUF01000195">
    <property type="protein sequence ID" value="MCP9766105.1"/>
    <property type="molecule type" value="Genomic_DNA"/>
</dbReference>
<dbReference type="AlphaFoldDB" id="A0AAE3KXY5"/>
<keyword evidence="1" id="KW-0812">Transmembrane</keyword>
<keyword evidence="3" id="KW-1185">Reference proteome</keyword>
<proteinExistence type="predicted"/>
<accession>A0AAE3KXY5</accession>
<feature type="transmembrane region" description="Helical" evidence="1">
    <location>
        <begin position="6"/>
        <end position="23"/>
    </location>
</feature>
<evidence type="ECO:0000313" key="3">
    <source>
        <dbReference type="Proteomes" id="UP001204144"/>
    </source>
</evidence>
<comment type="caution">
    <text evidence="2">The sequence shown here is derived from an EMBL/GenBank/DDBJ whole genome shotgun (WGS) entry which is preliminary data.</text>
</comment>
<dbReference type="Proteomes" id="UP001204144">
    <property type="component" value="Unassembled WGS sequence"/>
</dbReference>
<dbReference type="RefSeq" id="WP_255039810.1">
    <property type="nucleotide sequence ID" value="NZ_RJUF01000195.1"/>
</dbReference>